<gene>
    <name evidence="2" type="ORF">A2876_01415</name>
</gene>
<dbReference type="Pfam" id="PF11188">
    <property type="entry name" value="DUF2975"/>
    <property type="match status" value="1"/>
</dbReference>
<organism evidence="2 3">
    <name type="scientific">Candidatus Amesbacteria bacterium RIFCSPHIGHO2_01_FULL_48_32b</name>
    <dbReference type="NCBI Taxonomy" id="1797253"/>
    <lineage>
        <taxon>Bacteria</taxon>
        <taxon>Candidatus Amesiibacteriota</taxon>
    </lineage>
</organism>
<keyword evidence="1" id="KW-1133">Transmembrane helix</keyword>
<evidence type="ECO:0000313" key="2">
    <source>
        <dbReference type="EMBL" id="OGC91750.1"/>
    </source>
</evidence>
<sequence>MKRGSTLFLKVVILLTAIGALIWMLWFPQTEGRATNLDLISIYTDPFIIYGYITSIPFFVGLYQAFKLLNFIDANKAFSQGTVNTLKNMKFASLSLIGFIALAELYLRFFVHGDDIASPTMLGICMALAFGVIATAAGVFQKLFQNTVDIKSENDLTV</sequence>
<dbReference type="EMBL" id="MEXH01000029">
    <property type="protein sequence ID" value="OGC91750.1"/>
    <property type="molecule type" value="Genomic_DNA"/>
</dbReference>
<accession>A0A1F4YCP0</accession>
<feature type="transmembrane region" description="Helical" evidence="1">
    <location>
        <begin position="7"/>
        <end position="27"/>
    </location>
</feature>
<dbReference type="AlphaFoldDB" id="A0A1F4YCP0"/>
<evidence type="ECO:0000256" key="1">
    <source>
        <dbReference type="SAM" id="Phobius"/>
    </source>
</evidence>
<feature type="transmembrane region" description="Helical" evidence="1">
    <location>
        <begin position="121"/>
        <end position="140"/>
    </location>
</feature>
<feature type="transmembrane region" description="Helical" evidence="1">
    <location>
        <begin position="47"/>
        <end position="70"/>
    </location>
</feature>
<dbReference type="InterPro" id="IPR021354">
    <property type="entry name" value="DUF2975"/>
</dbReference>
<keyword evidence="1" id="KW-0812">Transmembrane</keyword>
<keyword evidence="1" id="KW-0472">Membrane</keyword>
<dbReference type="Proteomes" id="UP000178176">
    <property type="component" value="Unassembled WGS sequence"/>
</dbReference>
<proteinExistence type="predicted"/>
<feature type="transmembrane region" description="Helical" evidence="1">
    <location>
        <begin position="91"/>
        <end position="109"/>
    </location>
</feature>
<reference evidence="2 3" key="1">
    <citation type="journal article" date="2016" name="Nat. Commun.">
        <title>Thousands of microbial genomes shed light on interconnected biogeochemical processes in an aquifer system.</title>
        <authorList>
            <person name="Anantharaman K."/>
            <person name="Brown C.T."/>
            <person name="Hug L.A."/>
            <person name="Sharon I."/>
            <person name="Castelle C.J."/>
            <person name="Probst A.J."/>
            <person name="Thomas B.C."/>
            <person name="Singh A."/>
            <person name="Wilkins M.J."/>
            <person name="Karaoz U."/>
            <person name="Brodie E.L."/>
            <person name="Williams K.H."/>
            <person name="Hubbard S.S."/>
            <person name="Banfield J.F."/>
        </authorList>
    </citation>
    <scope>NUCLEOTIDE SEQUENCE [LARGE SCALE GENOMIC DNA]</scope>
</reference>
<comment type="caution">
    <text evidence="2">The sequence shown here is derived from an EMBL/GenBank/DDBJ whole genome shotgun (WGS) entry which is preliminary data.</text>
</comment>
<name>A0A1F4YCP0_9BACT</name>
<evidence type="ECO:0008006" key="4">
    <source>
        <dbReference type="Google" id="ProtNLM"/>
    </source>
</evidence>
<evidence type="ECO:0000313" key="3">
    <source>
        <dbReference type="Proteomes" id="UP000178176"/>
    </source>
</evidence>
<protein>
    <recommendedName>
        <fullName evidence="4">DUF2975 domain-containing protein</fullName>
    </recommendedName>
</protein>